<dbReference type="EMBL" id="FNCH01000004">
    <property type="protein sequence ID" value="SDG19204.1"/>
    <property type="molecule type" value="Genomic_DNA"/>
</dbReference>
<dbReference type="Proteomes" id="UP000199643">
    <property type="component" value="Unassembled WGS sequence"/>
</dbReference>
<sequence>MLILQKYLIDMKAFLITLSLSLLWFILPKKTLAQITSAKGVILEKGTQIRIALAVVTNINNKQAVGSNDMGFFQVKAKPGDTLLITKRHFDNIYVVVPGNQDLVINLVRADMMLDDVTIKAENKQQNLSAVRLEHRKKTYFYGKKRNPLYYVRYPLAGIMELFSAERKNAKRFDRYYNNETKELEIDRFFNVSLVKNNTSLTEKQMNKFMLDYRPKHKQIKNWNIYDAADYIKKSAKQYLDTLNTSL</sequence>
<keyword evidence="2" id="KW-1185">Reference proteome</keyword>
<dbReference type="AlphaFoldDB" id="A0A1G7S8D3"/>
<proteinExistence type="predicted"/>
<protein>
    <recommendedName>
        <fullName evidence="3">CarboxypepD_reg-like domain-containing protein</fullName>
    </recommendedName>
</protein>
<evidence type="ECO:0000313" key="1">
    <source>
        <dbReference type="EMBL" id="SDG19204.1"/>
    </source>
</evidence>
<organism evidence="1 2">
    <name type="scientific">Pedobacter terrae</name>
    <dbReference type="NCBI Taxonomy" id="405671"/>
    <lineage>
        <taxon>Bacteria</taxon>
        <taxon>Pseudomonadati</taxon>
        <taxon>Bacteroidota</taxon>
        <taxon>Sphingobacteriia</taxon>
        <taxon>Sphingobacteriales</taxon>
        <taxon>Sphingobacteriaceae</taxon>
        <taxon>Pedobacter</taxon>
    </lineage>
</organism>
<evidence type="ECO:0008006" key="3">
    <source>
        <dbReference type="Google" id="ProtNLM"/>
    </source>
</evidence>
<name>A0A1G7S8D3_9SPHI</name>
<reference evidence="2" key="1">
    <citation type="submission" date="2016-10" db="EMBL/GenBank/DDBJ databases">
        <authorList>
            <person name="Varghese N."/>
            <person name="Submissions S."/>
        </authorList>
    </citation>
    <scope>NUCLEOTIDE SEQUENCE [LARGE SCALE GENOMIC DNA]</scope>
    <source>
        <strain evidence="2">DSM 17933</strain>
    </source>
</reference>
<evidence type="ECO:0000313" key="2">
    <source>
        <dbReference type="Proteomes" id="UP000199643"/>
    </source>
</evidence>
<accession>A0A1G7S8D3</accession>
<dbReference type="STRING" id="405671.SAMN05421827_10478"/>
<gene>
    <name evidence="1" type="ORF">SAMN05421827_10478</name>
</gene>